<dbReference type="Gene3D" id="4.10.1080.10">
    <property type="entry name" value="TSP type-3 repeat"/>
    <property type="match status" value="1"/>
</dbReference>
<sequence length="179" mass="19534">CPRTRTASTTATAAPEDDADSDGIPDAQDACPKEPGQKNSDPKKNGCPTFIKVEGNVVRIMQQVHFATGSAVILPESFPMLQEITNLLKANKGIKKMSIEGHTDNRGAADLNKKLSGDRAAAVRTWLIQHGVEDGRLESHGFGLEKPIETNDTEQGRAANRRVEFKILDEEDTNKVQKK</sequence>
<comment type="subcellular location">
    <subcellularLocation>
        <location evidence="1">Cell outer membrane</location>
    </subcellularLocation>
</comment>
<gene>
    <name evidence="6" type="ORF">S03H2_61351</name>
</gene>
<dbReference type="EMBL" id="BARU01039598">
    <property type="protein sequence ID" value="GAH82867.1"/>
    <property type="molecule type" value="Genomic_DNA"/>
</dbReference>
<reference evidence="6" key="1">
    <citation type="journal article" date="2014" name="Front. Microbiol.">
        <title>High frequency of phylogenetically diverse reductive dehalogenase-homologous genes in deep subseafloor sedimentary metagenomes.</title>
        <authorList>
            <person name="Kawai M."/>
            <person name="Futagami T."/>
            <person name="Toyoda A."/>
            <person name="Takaki Y."/>
            <person name="Nishi S."/>
            <person name="Hori S."/>
            <person name="Arai W."/>
            <person name="Tsubouchi T."/>
            <person name="Morono Y."/>
            <person name="Uchiyama I."/>
            <person name="Ito T."/>
            <person name="Fujiyama A."/>
            <person name="Inagaki F."/>
            <person name="Takami H."/>
        </authorList>
    </citation>
    <scope>NUCLEOTIDE SEQUENCE</scope>
    <source>
        <strain evidence="6">Expedition CK06-06</strain>
    </source>
</reference>
<feature type="region of interest" description="Disordered" evidence="4">
    <location>
        <begin position="1"/>
        <end position="47"/>
    </location>
</feature>
<dbReference type="SUPFAM" id="SSF103647">
    <property type="entry name" value="TSP type-3 repeat"/>
    <property type="match status" value="1"/>
</dbReference>
<comment type="caution">
    <text evidence="6">The sequence shown here is derived from an EMBL/GenBank/DDBJ whole genome shotgun (WGS) entry which is preliminary data.</text>
</comment>
<dbReference type="CDD" id="cd07185">
    <property type="entry name" value="OmpA_C-like"/>
    <property type="match status" value="1"/>
</dbReference>
<dbReference type="PANTHER" id="PTHR30329:SF21">
    <property type="entry name" value="LIPOPROTEIN YIAD-RELATED"/>
    <property type="match status" value="1"/>
</dbReference>
<evidence type="ECO:0000256" key="4">
    <source>
        <dbReference type="SAM" id="MobiDB-lite"/>
    </source>
</evidence>
<evidence type="ECO:0000256" key="3">
    <source>
        <dbReference type="ARBA" id="ARBA00023237"/>
    </source>
</evidence>
<feature type="compositionally biased region" description="Basic and acidic residues" evidence="4">
    <location>
        <begin position="31"/>
        <end position="44"/>
    </location>
</feature>
<evidence type="ECO:0000259" key="5">
    <source>
        <dbReference type="PROSITE" id="PS51123"/>
    </source>
</evidence>
<dbReference type="GO" id="GO:0009279">
    <property type="term" value="C:cell outer membrane"/>
    <property type="evidence" value="ECO:0007669"/>
    <property type="project" value="UniProtKB-SubCell"/>
</dbReference>
<dbReference type="GO" id="GO:0005509">
    <property type="term" value="F:calcium ion binding"/>
    <property type="evidence" value="ECO:0007669"/>
    <property type="project" value="InterPro"/>
</dbReference>
<name>X1IMC4_9ZZZZ</name>
<dbReference type="PRINTS" id="PR01021">
    <property type="entry name" value="OMPADOMAIN"/>
</dbReference>
<dbReference type="AlphaFoldDB" id="X1IMC4"/>
<feature type="compositionally biased region" description="Low complexity" evidence="4">
    <location>
        <begin position="1"/>
        <end position="14"/>
    </location>
</feature>
<dbReference type="SUPFAM" id="SSF103088">
    <property type="entry name" value="OmpA-like"/>
    <property type="match status" value="1"/>
</dbReference>
<accession>X1IMC4</accession>
<evidence type="ECO:0000256" key="1">
    <source>
        <dbReference type="ARBA" id="ARBA00004442"/>
    </source>
</evidence>
<keyword evidence="3" id="KW-0998">Cell outer membrane</keyword>
<dbReference type="Gene3D" id="3.30.1330.60">
    <property type="entry name" value="OmpA-like domain"/>
    <property type="match status" value="1"/>
</dbReference>
<proteinExistence type="predicted"/>
<organism evidence="6">
    <name type="scientific">marine sediment metagenome</name>
    <dbReference type="NCBI Taxonomy" id="412755"/>
    <lineage>
        <taxon>unclassified sequences</taxon>
        <taxon>metagenomes</taxon>
        <taxon>ecological metagenomes</taxon>
    </lineage>
</organism>
<dbReference type="InterPro" id="IPR050330">
    <property type="entry name" value="Bact_OuterMem_StrucFunc"/>
</dbReference>
<dbReference type="PANTHER" id="PTHR30329">
    <property type="entry name" value="STATOR ELEMENT OF FLAGELLAR MOTOR COMPLEX"/>
    <property type="match status" value="1"/>
</dbReference>
<dbReference type="InterPro" id="IPR006665">
    <property type="entry name" value="OmpA-like"/>
</dbReference>
<dbReference type="InterPro" id="IPR006664">
    <property type="entry name" value="OMP_bac"/>
</dbReference>
<evidence type="ECO:0000313" key="6">
    <source>
        <dbReference type="EMBL" id="GAH82867.1"/>
    </source>
</evidence>
<feature type="domain" description="OmpA-like" evidence="5">
    <location>
        <begin position="53"/>
        <end position="171"/>
    </location>
</feature>
<dbReference type="Pfam" id="PF00691">
    <property type="entry name" value="OmpA"/>
    <property type="match status" value="1"/>
</dbReference>
<protein>
    <recommendedName>
        <fullName evidence="5">OmpA-like domain-containing protein</fullName>
    </recommendedName>
</protein>
<keyword evidence="2" id="KW-0472">Membrane</keyword>
<dbReference type="InterPro" id="IPR036737">
    <property type="entry name" value="OmpA-like_sf"/>
</dbReference>
<dbReference type="PROSITE" id="PS51123">
    <property type="entry name" value="OMPA_2"/>
    <property type="match status" value="1"/>
</dbReference>
<dbReference type="InterPro" id="IPR028974">
    <property type="entry name" value="TSP_type-3_rpt"/>
</dbReference>
<evidence type="ECO:0000256" key="2">
    <source>
        <dbReference type="ARBA" id="ARBA00023136"/>
    </source>
</evidence>
<feature type="non-terminal residue" evidence="6">
    <location>
        <position position="1"/>
    </location>
</feature>